<organism evidence="1 2">
    <name type="scientific">Zunongwangia mangrovi</name>
    <dbReference type="NCBI Taxonomy" id="1334022"/>
    <lineage>
        <taxon>Bacteria</taxon>
        <taxon>Pseudomonadati</taxon>
        <taxon>Bacteroidota</taxon>
        <taxon>Flavobacteriia</taxon>
        <taxon>Flavobacteriales</taxon>
        <taxon>Flavobacteriaceae</taxon>
        <taxon>Zunongwangia</taxon>
    </lineage>
</organism>
<dbReference type="InterPro" id="IPR036583">
    <property type="entry name" value="23S_rRNA_IVS_sf"/>
</dbReference>
<reference evidence="2" key="1">
    <citation type="submission" date="2016-10" db="EMBL/GenBank/DDBJ databases">
        <authorList>
            <person name="Varghese N."/>
            <person name="Submissions S."/>
        </authorList>
    </citation>
    <scope>NUCLEOTIDE SEQUENCE [LARGE SCALE GENOMIC DNA]</scope>
    <source>
        <strain evidence="2">DSM 24499</strain>
    </source>
</reference>
<dbReference type="Gene3D" id="1.20.1440.60">
    <property type="entry name" value="23S rRNA-intervening sequence"/>
    <property type="match status" value="1"/>
</dbReference>
<proteinExistence type="predicted"/>
<keyword evidence="2" id="KW-1185">Reference proteome</keyword>
<dbReference type="EMBL" id="FOKV01000001">
    <property type="protein sequence ID" value="SFB77563.1"/>
    <property type="molecule type" value="Genomic_DNA"/>
</dbReference>
<dbReference type="Proteomes" id="UP000199438">
    <property type="component" value="Unassembled WGS sequence"/>
</dbReference>
<dbReference type="PANTHER" id="PTHR38471:SF2">
    <property type="entry name" value="FOUR HELIX BUNDLE PROTEIN"/>
    <property type="match status" value="1"/>
</dbReference>
<evidence type="ECO:0000313" key="2">
    <source>
        <dbReference type="Proteomes" id="UP000199438"/>
    </source>
</evidence>
<dbReference type="OrthoDB" id="285993at2"/>
<dbReference type="AlphaFoldDB" id="A0A1I1DY79"/>
<dbReference type="PIRSF" id="PIRSF035652">
    <property type="entry name" value="CHP02436"/>
    <property type="match status" value="1"/>
</dbReference>
<gene>
    <name evidence="1" type="ORF">SAMN04487907_101580</name>
</gene>
<dbReference type="PANTHER" id="PTHR38471">
    <property type="entry name" value="FOUR HELIX BUNDLE PROTEIN"/>
    <property type="match status" value="1"/>
</dbReference>
<dbReference type="SUPFAM" id="SSF158446">
    <property type="entry name" value="IVS-encoded protein-like"/>
    <property type="match status" value="1"/>
</dbReference>
<evidence type="ECO:0000313" key="1">
    <source>
        <dbReference type="EMBL" id="SFB77563.1"/>
    </source>
</evidence>
<dbReference type="InterPro" id="IPR012657">
    <property type="entry name" value="23S_rRNA-intervening_sequence"/>
</dbReference>
<sequence>MEYKKENIILNISLAFALGIIDYSEQLKEQKHYEIASQLIRSGTSIGANIWEAQSSESRKDFGHKLKIADKEAKEVEYWLLLCKSSEHIKNYDEELDEKLLSIQKLLSRIISTNKSRG</sequence>
<protein>
    <submittedName>
        <fullName evidence="1">Four helix bundle protein</fullName>
    </submittedName>
</protein>
<dbReference type="NCBIfam" id="TIGR02436">
    <property type="entry name" value="four helix bundle protein"/>
    <property type="match status" value="1"/>
</dbReference>
<dbReference type="RefSeq" id="WP_092539872.1">
    <property type="nucleotide sequence ID" value="NZ_FOKV01000001.1"/>
</dbReference>
<accession>A0A1I1DY79</accession>
<name>A0A1I1DY79_9FLAO</name>
<dbReference type="STRING" id="1334022.SAMN04487907_101580"/>
<dbReference type="Pfam" id="PF05635">
    <property type="entry name" value="23S_rRNA_IVP"/>
    <property type="match status" value="1"/>
</dbReference>